<evidence type="ECO:0000313" key="7">
    <source>
        <dbReference type="Proteomes" id="UP000622547"/>
    </source>
</evidence>
<comment type="similarity">
    <text evidence="3">Belongs to the glycosyl hydrolase 24 family.</text>
</comment>
<evidence type="ECO:0000256" key="5">
    <source>
        <dbReference type="SAM" id="SignalP"/>
    </source>
</evidence>
<dbReference type="RefSeq" id="WP_204074040.1">
    <property type="nucleotide sequence ID" value="NZ_BAABHI010000009.1"/>
</dbReference>
<dbReference type="GO" id="GO:0031640">
    <property type="term" value="P:killing of cells of another organism"/>
    <property type="evidence" value="ECO:0007669"/>
    <property type="project" value="UniProtKB-KW"/>
</dbReference>
<gene>
    <name evidence="6" type="ORF">Pph01_34260</name>
</gene>
<keyword evidence="2 3" id="KW-0081">Bacteriolytic enzyme</keyword>
<dbReference type="PANTHER" id="PTHR37406">
    <property type="entry name" value="T4-TYPE LYSOZYME 1-RELATED"/>
    <property type="match status" value="1"/>
</dbReference>
<dbReference type="InterPro" id="IPR002196">
    <property type="entry name" value="Glyco_hydro_24"/>
</dbReference>
<dbReference type="SUPFAM" id="SSF53955">
    <property type="entry name" value="Lysozyme-like"/>
    <property type="match status" value="1"/>
</dbReference>
<evidence type="ECO:0000313" key="6">
    <source>
        <dbReference type="EMBL" id="GII38423.1"/>
    </source>
</evidence>
<dbReference type="EC" id="3.2.1.17" evidence="3"/>
<dbReference type="Proteomes" id="UP000622547">
    <property type="component" value="Unassembled WGS sequence"/>
</dbReference>
<comment type="caution">
    <text evidence="6">The sequence shown here is derived from an EMBL/GenBank/DDBJ whole genome shotgun (WGS) entry which is preliminary data.</text>
</comment>
<dbReference type="Gene3D" id="1.10.530.40">
    <property type="match status" value="1"/>
</dbReference>
<accession>A0A8J3U4F5</accession>
<dbReference type="InterPro" id="IPR023346">
    <property type="entry name" value="Lysozyme-like_dom_sf"/>
</dbReference>
<keyword evidence="1 3" id="KW-0929">Antimicrobial</keyword>
<evidence type="ECO:0000256" key="1">
    <source>
        <dbReference type="ARBA" id="ARBA00022529"/>
    </source>
</evidence>
<feature type="chain" id="PRO_5035227704" description="Lysozyme" evidence="5">
    <location>
        <begin position="36"/>
        <end position="305"/>
    </location>
</feature>
<organism evidence="6 7">
    <name type="scientific">Planotetraspora phitsanulokensis</name>
    <dbReference type="NCBI Taxonomy" id="575192"/>
    <lineage>
        <taxon>Bacteria</taxon>
        <taxon>Bacillati</taxon>
        <taxon>Actinomycetota</taxon>
        <taxon>Actinomycetes</taxon>
        <taxon>Streptosporangiales</taxon>
        <taxon>Streptosporangiaceae</taxon>
        <taxon>Planotetraspora</taxon>
    </lineage>
</organism>
<evidence type="ECO:0000256" key="4">
    <source>
        <dbReference type="SAM" id="MobiDB-lite"/>
    </source>
</evidence>
<dbReference type="InterPro" id="IPR052619">
    <property type="entry name" value="Phage_lysozyme-like"/>
</dbReference>
<keyword evidence="3" id="KW-0326">Glycosidase</keyword>
<keyword evidence="5" id="KW-0732">Signal</keyword>
<dbReference type="PANTHER" id="PTHR37406:SF1">
    <property type="entry name" value="T4-TYPE LYSOZYME 1-RELATED"/>
    <property type="match status" value="1"/>
</dbReference>
<dbReference type="GO" id="GO:0003796">
    <property type="term" value="F:lysozyme activity"/>
    <property type="evidence" value="ECO:0007669"/>
    <property type="project" value="UniProtKB-EC"/>
</dbReference>
<dbReference type="EMBL" id="BOOP01000013">
    <property type="protein sequence ID" value="GII38423.1"/>
    <property type="molecule type" value="Genomic_DNA"/>
</dbReference>
<proteinExistence type="inferred from homology"/>
<comment type="catalytic activity">
    <reaction evidence="3">
        <text>Hydrolysis of (1-&gt;4)-beta-linkages between N-acetylmuramic acid and N-acetyl-D-glucosamine residues in a peptidoglycan and between N-acetyl-D-glucosamine residues in chitodextrins.</text>
        <dbReference type="EC" id="3.2.1.17"/>
    </reaction>
</comment>
<evidence type="ECO:0000256" key="2">
    <source>
        <dbReference type="ARBA" id="ARBA00022638"/>
    </source>
</evidence>
<feature type="region of interest" description="Disordered" evidence="4">
    <location>
        <begin position="37"/>
        <end position="67"/>
    </location>
</feature>
<reference evidence="6 7" key="1">
    <citation type="submission" date="2021-01" db="EMBL/GenBank/DDBJ databases">
        <title>Whole genome shotgun sequence of Planotetraspora phitsanulokensis NBRC 104273.</title>
        <authorList>
            <person name="Komaki H."/>
            <person name="Tamura T."/>
        </authorList>
    </citation>
    <scope>NUCLEOTIDE SEQUENCE [LARGE SCALE GENOMIC DNA]</scope>
    <source>
        <strain evidence="6 7">NBRC 104273</strain>
    </source>
</reference>
<dbReference type="AlphaFoldDB" id="A0A8J3U4F5"/>
<evidence type="ECO:0000256" key="3">
    <source>
        <dbReference type="RuleBase" id="RU003788"/>
    </source>
</evidence>
<keyword evidence="3" id="KW-0378">Hydrolase</keyword>
<name>A0A8J3U4F5_9ACTN</name>
<dbReference type="GO" id="GO:0016998">
    <property type="term" value="P:cell wall macromolecule catabolic process"/>
    <property type="evidence" value="ECO:0007669"/>
    <property type="project" value="InterPro"/>
</dbReference>
<protein>
    <recommendedName>
        <fullName evidence="3">Lysozyme</fullName>
        <ecNumber evidence="3">3.2.1.17</ecNumber>
    </recommendedName>
</protein>
<sequence>MTTRTTPPLRLLAAVLLMMTFTLSAIALTSTPAHADPLPDPCTTTPGSPGTPGGGGYDPEAPDPAEQGPQLTLLEMKTYIANNESLHGLAGDPHVYPDSKGNPTVGIGFNLNRPGAQARIESVGANYAAVRAGTQDLTPLQIITLFENDFYAAIANLRTVIYNFDRLTSARQLVLIDMMYNMGAARFREFTRMIAAVNVGDFNRAGLEMKNSLWAKQVGARATRNIKLMQQGAVCDPKDLPKGVPSTGVGGAAYPNGVVVVGSPFSGGGGALNYIYWETTTCVTTVGTMNGVTYEGTTYCYTTYS</sequence>
<dbReference type="GO" id="GO:0042742">
    <property type="term" value="P:defense response to bacterium"/>
    <property type="evidence" value="ECO:0007669"/>
    <property type="project" value="UniProtKB-KW"/>
</dbReference>
<dbReference type="Pfam" id="PF00959">
    <property type="entry name" value="Phage_lysozyme"/>
    <property type="match status" value="1"/>
</dbReference>
<keyword evidence="7" id="KW-1185">Reference proteome</keyword>
<dbReference type="InterPro" id="IPR023347">
    <property type="entry name" value="Lysozyme_dom_sf"/>
</dbReference>
<feature type="signal peptide" evidence="5">
    <location>
        <begin position="1"/>
        <end position="35"/>
    </location>
</feature>
<dbReference type="GO" id="GO:0009253">
    <property type="term" value="P:peptidoglycan catabolic process"/>
    <property type="evidence" value="ECO:0007669"/>
    <property type="project" value="InterPro"/>
</dbReference>